<dbReference type="GO" id="GO:0071555">
    <property type="term" value="P:cell wall organization"/>
    <property type="evidence" value="ECO:0007669"/>
    <property type="project" value="UniProtKB-KW"/>
</dbReference>
<feature type="binding site" evidence="10">
    <location>
        <position position="257"/>
    </location>
    <ligand>
        <name>UDP-N-acetyl-alpha-D-glucosamine</name>
        <dbReference type="ChEBI" id="CHEBI:57705"/>
    </ligand>
</feature>
<dbReference type="Proteomes" id="UP000036700">
    <property type="component" value="Chromosome"/>
</dbReference>
<evidence type="ECO:0000256" key="2">
    <source>
        <dbReference type="ARBA" id="ARBA00022618"/>
    </source>
</evidence>
<dbReference type="PANTHER" id="PTHR21015">
    <property type="entry name" value="UDP-N-ACETYLGLUCOSAMINE--N-ACETYLMURAMYL-(PENTAPEPTIDE) PYROPHOSPHORYL-UNDECAPRENOL N-ACETYLGLUCOSAMINE TRANSFERASE 1"/>
    <property type="match status" value="1"/>
</dbReference>
<comment type="subcellular location">
    <subcellularLocation>
        <location evidence="10">Cell membrane</location>
        <topology evidence="10">Peripheral membrane protein</topology>
        <orientation evidence="10">Cytoplasmic side</orientation>
    </subcellularLocation>
</comment>
<evidence type="ECO:0000256" key="5">
    <source>
        <dbReference type="ARBA" id="ARBA00022960"/>
    </source>
</evidence>
<gene>
    <name evidence="10" type="primary">murG</name>
    <name evidence="14" type="ORF">ABW99_18885</name>
</gene>
<feature type="binding site" evidence="10">
    <location>
        <position position="175"/>
    </location>
    <ligand>
        <name>UDP-N-acetyl-alpha-D-glucosamine</name>
        <dbReference type="ChEBI" id="CHEBI:57705"/>
    </ligand>
</feature>
<keyword evidence="2 10" id="KW-0132">Cell division</keyword>
<feature type="transmembrane region" description="Helical" evidence="11">
    <location>
        <begin position="110"/>
        <end position="134"/>
    </location>
</feature>
<feature type="binding site" evidence="10">
    <location>
        <position position="203"/>
    </location>
    <ligand>
        <name>UDP-N-acetyl-alpha-D-glucosamine</name>
        <dbReference type="ChEBI" id="CHEBI:57705"/>
    </ligand>
</feature>
<dbReference type="EMBL" id="CP011568">
    <property type="protein sequence ID" value="AKJ69961.1"/>
    <property type="molecule type" value="Genomic_DNA"/>
</dbReference>
<keyword evidence="1 10" id="KW-1003">Cell membrane</keyword>
<dbReference type="GO" id="GO:0009252">
    <property type="term" value="P:peptidoglycan biosynthetic process"/>
    <property type="evidence" value="ECO:0007669"/>
    <property type="project" value="UniProtKB-UniRule"/>
</dbReference>
<evidence type="ECO:0000313" key="15">
    <source>
        <dbReference type="Proteomes" id="UP000036700"/>
    </source>
</evidence>
<dbReference type="GO" id="GO:0050511">
    <property type="term" value="F:undecaprenyldiphospho-muramoylpentapeptide beta-N-acetylglucosaminyltransferase activity"/>
    <property type="evidence" value="ECO:0007669"/>
    <property type="project" value="UniProtKB-UniRule"/>
</dbReference>
<evidence type="ECO:0000256" key="6">
    <source>
        <dbReference type="ARBA" id="ARBA00022984"/>
    </source>
</evidence>
<feature type="transmembrane region" description="Helical" evidence="11">
    <location>
        <begin position="20"/>
        <end position="41"/>
    </location>
</feature>
<evidence type="ECO:0000256" key="9">
    <source>
        <dbReference type="ARBA" id="ARBA00023316"/>
    </source>
</evidence>
<dbReference type="UniPathway" id="UPA00219"/>
<sequence>MSVHRTAVPSTLPVGPERTLLILAGGTGGHVFPGLAVANFLRVQGWKIVWLGNPAGMEATLVPKYDIPMEFVRFGGVRGKGLLTKLWLPFNLLRAFWQSLRAIRRVRPSVVLGMGGYIAFPAGMMASLLGYPLVLHEQNSVAGMVNRILAKIADSVLVAFPNALPRAEWVGNPIRADFARLPPPEERYGARSGPLRLLVVGGSLGAAALNEIVPKALAMLPRDARPHVTHQAGVKHIATLQANYAAAAVSVDAVPFIDDMVQAYADADLVICRAGAMTVAEVAATGVAALFVPFPQAVDDHQTTNGEFLAGQGAAVLIQQRDLTARKLADWLAGQTREGLMAMAQKARSLAKPDAAEQVARVCVAVARD</sequence>
<keyword evidence="6 10" id="KW-0573">Peptidoglycan synthesis</keyword>
<comment type="pathway">
    <text evidence="10">Cell wall biogenesis; peptidoglycan biosynthesis.</text>
</comment>
<keyword evidence="9 10" id="KW-0961">Cell wall biogenesis/degradation</keyword>
<proteinExistence type="inferred from homology"/>
<evidence type="ECO:0000259" key="12">
    <source>
        <dbReference type="Pfam" id="PF03033"/>
    </source>
</evidence>
<dbReference type="SUPFAM" id="SSF53756">
    <property type="entry name" value="UDP-Glycosyltransferase/glycogen phosphorylase"/>
    <property type="match status" value="1"/>
</dbReference>
<evidence type="ECO:0000256" key="3">
    <source>
        <dbReference type="ARBA" id="ARBA00022676"/>
    </source>
</evidence>
<evidence type="ECO:0000256" key="8">
    <source>
        <dbReference type="ARBA" id="ARBA00023306"/>
    </source>
</evidence>
<evidence type="ECO:0000313" key="14">
    <source>
        <dbReference type="EMBL" id="AKJ69961.1"/>
    </source>
</evidence>
<dbReference type="OrthoDB" id="9808936at2"/>
<dbReference type="GO" id="GO:0005975">
    <property type="term" value="P:carbohydrate metabolic process"/>
    <property type="evidence" value="ECO:0007669"/>
    <property type="project" value="InterPro"/>
</dbReference>
<keyword evidence="15" id="KW-1185">Reference proteome</keyword>
<evidence type="ECO:0000256" key="11">
    <source>
        <dbReference type="SAM" id="Phobius"/>
    </source>
</evidence>
<dbReference type="GO" id="GO:0008360">
    <property type="term" value="P:regulation of cell shape"/>
    <property type="evidence" value="ECO:0007669"/>
    <property type="project" value="UniProtKB-KW"/>
</dbReference>
<comment type="similarity">
    <text evidence="10">Belongs to the glycosyltransferase 28 family. MurG subfamily.</text>
</comment>
<dbReference type="CDD" id="cd03785">
    <property type="entry name" value="GT28_MurG"/>
    <property type="match status" value="1"/>
</dbReference>
<feature type="domain" description="Glycosyl transferase family 28 C-terminal" evidence="13">
    <location>
        <begin position="197"/>
        <end position="358"/>
    </location>
</feature>
<dbReference type="RefSeq" id="WP_047215868.1">
    <property type="nucleotide sequence ID" value="NZ_CP011568.3"/>
</dbReference>
<accession>A0A0G3EZ20</accession>
<feature type="binding site" evidence="10">
    <location>
        <begin position="27"/>
        <end position="29"/>
    </location>
    <ligand>
        <name>UDP-N-acetyl-alpha-D-glucosamine</name>
        <dbReference type="ChEBI" id="CHEBI:57705"/>
    </ligand>
</feature>
<keyword evidence="11" id="KW-1133">Transmembrane helix</keyword>
<dbReference type="Pfam" id="PF03033">
    <property type="entry name" value="Glyco_transf_28"/>
    <property type="match status" value="1"/>
</dbReference>
<dbReference type="STRING" id="445709.ABW99_18885"/>
<dbReference type="HAMAP" id="MF_00033">
    <property type="entry name" value="MurG"/>
    <property type="match status" value="1"/>
</dbReference>
<dbReference type="AlphaFoldDB" id="A0A0G3EZ20"/>
<feature type="domain" description="Glycosyltransferase family 28 N-terminal" evidence="12">
    <location>
        <begin position="21"/>
        <end position="157"/>
    </location>
</feature>
<feature type="binding site" evidence="10">
    <location>
        <position position="302"/>
    </location>
    <ligand>
        <name>UDP-N-acetyl-alpha-D-glucosamine</name>
        <dbReference type="ChEBI" id="CHEBI:57705"/>
    </ligand>
</feature>
<reference evidence="15" key="1">
    <citation type="submission" date="2015-06" db="EMBL/GenBank/DDBJ databases">
        <authorList>
            <person name="Lim Y.L."/>
            <person name="Ee R."/>
            <person name="Yong D."/>
            <person name="How K.Y."/>
            <person name="Yin W.F."/>
            <person name="Chan K.G."/>
        </authorList>
    </citation>
    <scope>NUCLEOTIDE SEQUENCE [LARGE SCALE GENOMIC DNA]</scope>
    <source>
        <strain evidence="15">DSM 25325</strain>
    </source>
</reference>
<evidence type="ECO:0000259" key="13">
    <source>
        <dbReference type="Pfam" id="PF04101"/>
    </source>
</evidence>
<keyword evidence="7 10" id="KW-0472">Membrane</keyword>
<dbReference type="InterPro" id="IPR004276">
    <property type="entry name" value="GlycoTrans_28_N"/>
</dbReference>
<dbReference type="GO" id="GO:0005886">
    <property type="term" value="C:plasma membrane"/>
    <property type="evidence" value="ECO:0007669"/>
    <property type="project" value="UniProtKB-SubCell"/>
</dbReference>
<dbReference type="KEGG" id="ptx:ABW99_18885"/>
<keyword evidence="11" id="KW-0812">Transmembrane</keyword>
<evidence type="ECO:0000256" key="4">
    <source>
        <dbReference type="ARBA" id="ARBA00022679"/>
    </source>
</evidence>
<evidence type="ECO:0000256" key="1">
    <source>
        <dbReference type="ARBA" id="ARBA00022475"/>
    </source>
</evidence>
<dbReference type="NCBIfam" id="TIGR01133">
    <property type="entry name" value="murG"/>
    <property type="match status" value="1"/>
</dbReference>
<dbReference type="GO" id="GO:0051991">
    <property type="term" value="F:UDP-N-acetyl-D-glucosamine:N-acetylmuramoyl-L-alanyl-D-glutamyl-meso-2,6-diaminopimelyl-D-alanyl-D-alanine-diphosphoundecaprenol 4-beta-N-acetylglucosaminlytransferase activity"/>
    <property type="evidence" value="ECO:0007669"/>
    <property type="project" value="RHEA"/>
</dbReference>
<comment type="catalytic activity">
    <reaction evidence="10">
        <text>di-trans,octa-cis-undecaprenyl diphospho-N-acetyl-alpha-D-muramoyl-L-alanyl-D-glutamyl-meso-2,6-diaminopimeloyl-D-alanyl-D-alanine + UDP-N-acetyl-alpha-D-glucosamine = di-trans,octa-cis-undecaprenyl diphospho-[N-acetyl-alpha-D-glucosaminyl-(1-&gt;4)]-N-acetyl-alpha-D-muramoyl-L-alanyl-D-glutamyl-meso-2,6-diaminopimeloyl-D-alanyl-D-alanine + UDP + H(+)</text>
        <dbReference type="Rhea" id="RHEA:31227"/>
        <dbReference type="ChEBI" id="CHEBI:15378"/>
        <dbReference type="ChEBI" id="CHEBI:57705"/>
        <dbReference type="ChEBI" id="CHEBI:58223"/>
        <dbReference type="ChEBI" id="CHEBI:61387"/>
        <dbReference type="ChEBI" id="CHEBI:61388"/>
        <dbReference type="EC" id="2.4.1.227"/>
    </reaction>
</comment>
<name>A0A0G3EZ20_9BURK</name>
<comment type="function">
    <text evidence="10">Cell wall formation. Catalyzes the transfer of a GlcNAc subunit on undecaprenyl-pyrophosphoryl-MurNAc-pentapeptide (lipid intermediate I) to form undecaprenyl-pyrophosphoryl-MurNAc-(pentapeptide)GlcNAc (lipid intermediate II).</text>
</comment>
<keyword evidence="4 10" id="KW-0808">Transferase</keyword>
<organism evidence="14 15">
    <name type="scientific">Pandoraea thiooxydans</name>
    <dbReference type="NCBI Taxonomy" id="445709"/>
    <lineage>
        <taxon>Bacteria</taxon>
        <taxon>Pseudomonadati</taxon>
        <taxon>Pseudomonadota</taxon>
        <taxon>Betaproteobacteria</taxon>
        <taxon>Burkholderiales</taxon>
        <taxon>Burkholderiaceae</taxon>
        <taxon>Pandoraea</taxon>
    </lineage>
</organism>
<protein>
    <recommendedName>
        <fullName evidence="10">UDP-N-acetylglucosamine--N-acetylmuramyl-(pentapeptide) pyrophosphoryl-undecaprenol N-acetylglucosamine transferase</fullName>
        <ecNumber evidence="10">2.4.1.227</ecNumber>
    </recommendedName>
    <alternativeName>
        <fullName evidence="10">Undecaprenyl-PP-MurNAc-pentapeptide-UDPGlcNAc GlcNAc transferase</fullName>
    </alternativeName>
</protein>
<dbReference type="PANTHER" id="PTHR21015:SF22">
    <property type="entry name" value="GLYCOSYLTRANSFERASE"/>
    <property type="match status" value="1"/>
</dbReference>
<dbReference type="GO" id="GO:0051301">
    <property type="term" value="P:cell division"/>
    <property type="evidence" value="ECO:0007669"/>
    <property type="project" value="UniProtKB-KW"/>
</dbReference>
<keyword evidence="8 10" id="KW-0131">Cell cycle</keyword>
<keyword evidence="5 10" id="KW-0133">Cell shape</keyword>
<comment type="caution">
    <text evidence="10">Lacks conserved residue(s) required for the propagation of feature annotation.</text>
</comment>
<evidence type="ECO:0000256" key="7">
    <source>
        <dbReference type="ARBA" id="ARBA00023136"/>
    </source>
</evidence>
<keyword evidence="3 10" id="KW-0328">Glycosyltransferase</keyword>
<dbReference type="EC" id="2.4.1.227" evidence="10"/>
<evidence type="ECO:0000256" key="10">
    <source>
        <dbReference type="HAMAP-Rule" id="MF_00033"/>
    </source>
</evidence>
<dbReference type="Gene3D" id="3.40.50.2000">
    <property type="entry name" value="Glycogen Phosphorylase B"/>
    <property type="match status" value="2"/>
</dbReference>
<dbReference type="InterPro" id="IPR006009">
    <property type="entry name" value="GlcNAc_MurG"/>
</dbReference>
<dbReference type="InterPro" id="IPR007235">
    <property type="entry name" value="Glyco_trans_28_C"/>
</dbReference>
<dbReference type="Pfam" id="PF04101">
    <property type="entry name" value="Glyco_tran_28_C"/>
    <property type="match status" value="1"/>
</dbReference>
<feature type="binding site" evidence="10">
    <location>
        <position position="139"/>
    </location>
    <ligand>
        <name>UDP-N-acetyl-alpha-D-glucosamine</name>
        <dbReference type="ChEBI" id="CHEBI:57705"/>
    </ligand>
</feature>
<dbReference type="PATRIC" id="fig|445709.3.peg.3968"/>